<dbReference type="HOGENOM" id="CLU_054974_4_1_6"/>
<evidence type="ECO:0000259" key="1">
    <source>
        <dbReference type="Pfam" id="PF00117"/>
    </source>
</evidence>
<accession>Q0A854</accession>
<reference evidence="3" key="1">
    <citation type="submission" date="2006-08" db="EMBL/GenBank/DDBJ databases">
        <title>Complete sequence of Alkalilimnicola ehrilichei MLHE-1.</title>
        <authorList>
            <person name="Copeland A."/>
            <person name="Lucas S."/>
            <person name="Lapidus A."/>
            <person name="Barry K."/>
            <person name="Detter J.C."/>
            <person name="Glavina del Rio T."/>
            <person name="Hammon N."/>
            <person name="Israni S."/>
            <person name="Dalin E."/>
            <person name="Tice H."/>
            <person name="Pitluck S."/>
            <person name="Sims D."/>
            <person name="Brettin T."/>
            <person name="Bruce D."/>
            <person name="Han C."/>
            <person name="Tapia R."/>
            <person name="Gilna P."/>
            <person name="Schmutz J."/>
            <person name="Larimer F."/>
            <person name="Land M."/>
            <person name="Hauser L."/>
            <person name="Kyrpides N."/>
            <person name="Mikhailova N."/>
            <person name="Oremland R.S."/>
            <person name="Hoeft S.E."/>
            <person name="Switzer-Blum J."/>
            <person name="Kulp T."/>
            <person name="King G."/>
            <person name="Tabita R."/>
            <person name="Witte B."/>
            <person name="Santini J.M."/>
            <person name="Basu P."/>
            <person name="Hollibaugh J.T."/>
            <person name="Xie G."/>
            <person name="Stolz J.F."/>
            <person name="Richardson P."/>
        </authorList>
    </citation>
    <scope>NUCLEOTIDE SEQUENCE [LARGE SCALE GENOMIC DNA]</scope>
    <source>
        <strain evidence="3">ATCC BAA-1101 / DSM 17681 / MLHE-1</strain>
    </source>
</reference>
<dbReference type="GO" id="GO:0016740">
    <property type="term" value="F:transferase activity"/>
    <property type="evidence" value="ECO:0007669"/>
    <property type="project" value="UniProtKB-KW"/>
</dbReference>
<dbReference type="Proteomes" id="UP000001962">
    <property type="component" value="Chromosome"/>
</dbReference>
<dbReference type="InterPro" id="IPR029062">
    <property type="entry name" value="Class_I_gatase-like"/>
</dbReference>
<sequence>MRRPKLTVLKTGSTLPGLLNRRGDFEDWIRQPLLRTGAEVRVVDAQAGEPLPPPGRQDGVVVTGSPSMVSRREPWSEEAADWLGSLAVRGTPIPILGICFGHQLLAHALGGEVGRNPAGREIGTVDVECLAAAGEDPLFGTLPNPFAAHVTHEESVLTLPAEAVHLARSAGDRHQAFRWGECAWGVQFHPEFNRAVMCDYLAGRRQLLRAEGLDPLALFRSARETPQSHGLLARFTQLCAQVELD</sequence>
<dbReference type="PROSITE" id="PS51273">
    <property type="entry name" value="GATASE_TYPE_1"/>
    <property type="match status" value="1"/>
</dbReference>
<proteinExistence type="predicted"/>
<dbReference type="NCBIfam" id="NF006562">
    <property type="entry name" value="PRK09065.1"/>
    <property type="match status" value="1"/>
</dbReference>
<protein>
    <submittedName>
        <fullName evidence="2">Glutamine amidotransferase class-I</fullName>
    </submittedName>
</protein>
<dbReference type="OrthoDB" id="9813383at2"/>
<dbReference type="eggNOG" id="COG0518">
    <property type="taxonomic scope" value="Bacteria"/>
</dbReference>
<keyword evidence="2" id="KW-0315">Glutamine amidotransferase</keyword>
<dbReference type="Pfam" id="PF00117">
    <property type="entry name" value="GATase"/>
    <property type="match status" value="1"/>
</dbReference>
<dbReference type="RefSeq" id="WP_011629377.1">
    <property type="nucleotide sequence ID" value="NC_008340.1"/>
</dbReference>
<feature type="domain" description="Glutamine amidotransferase" evidence="1">
    <location>
        <begin position="25"/>
        <end position="193"/>
    </location>
</feature>
<gene>
    <name evidence="2" type="ordered locus">Mlg_1637</name>
</gene>
<dbReference type="EMBL" id="CP000453">
    <property type="protein sequence ID" value="ABI56983.1"/>
    <property type="molecule type" value="Genomic_DNA"/>
</dbReference>
<dbReference type="KEGG" id="aeh:Mlg_1637"/>
<dbReference type="CDD" id="cd01741">
    <property type="entry name" value="GATase1_1"/>
    <property type="match status" value="1"/>
</dbReference>
<dbReference type="AlphaFoldDB" id="Q0A854"/>
<dbReference type="GO" id="GO:0005829">
    <property type="term" value="C:cytosol"/>
    <property type="evidence" value="ECO:0007669"/>
    <property type="project" value="TreeGrafter"/>
</dbReference>
<dbReference type="Gene3D" id="3.40.50.880">
    <property type="match status" value="1"/>
</dbReference>
<organism evidence="2 3">
    <name type="scientific">Alkalilimnicola ehrlichii (strain ATCC BAA-1101 / DSM 17681 / MLHE-1)</name>
    <dbReference type="NCBI Taxonomy" id="187272"/>
    <lineage>
        <taxon>Bacteria</taxon>
        <taxon>Pseudomonadati</taxon>
        <taxon>Pseudomonadota</taxon>
        <taxon>Gammaproteobacteria</taxon>
        <taxon>Chromatiales</taxon>
        <taxon>Ectothiorhodospiraceae</taxon>
        <taxon>Alkalilimnicola</taxon>
    </lineage>
</organism>
<name>Q0A854_ALKEH</name>
<evidence type="ECO:0000313" key="2">
    <source>
        <dbReference type="EMBL" id="ABI56983.1"/>
    </source>
</evidence>
<dbReference type="PANTHER" id="PTHR42695">
    <property type="entry name" value="GLUTAMINE AMIDOTRANSFERASE YLR126C-RELATED"/>
    <property type="match status" value="1"/>
</dbReference>
<dbReference type="SUPFAM" id="SSF52317">
    <property type="entry name" value="Class I glutamine amidotransferase-like"/>
    <property type="match status" value="1"/>
</dbReference>
<keyword evidence="3" id="KW-1185">Reference proteome</keyword>
<dbReference type="InterPro" id="IPR017926">
    <property type="entry name" value="GATASE"/>
</dbReference>
<evidence type="ECO:0000313" key="3">
    <source>
        <dbReference type="Proteomes" id="UP000001962"/>
    </source>
</evidence>
<dbReference type="PANTHER" id="PTHR42695:SF5">
    <property type="entry name" value="GLUTAMINE AMIDOTRANSFERASE YLR126C-RELATED"/>
    <property type="match status" value="1"/>
</dbReference>
<dbReference type="InterPro" id="IPR044992">
    <property type="entry name" value="ChyE-like"/>
</dbReference>
<keyword evidence="2" id="KW-0808">Transferase</keyword>